<evidence type="ECO:0000313" key="15">
    <source>
        <dbReference type="Proteomes" id="UP001600941"/>
    </source>
</evidence>
<feature type="binding site" evidence="12">
    <location>
        <position position="250"/>
    </location>
    <ligand>
        <name>K(+)</name>
        <dbReference type="ChEBI" id="CHEBI:29103"/>
    </ligand>
</feature>
<dbReference type="EMBL" id="BAABZQ010000001">
    <property type="protein sequence ID" value="GAA6501055.1"/>
    <property type="molecule type" value="Genomic_DNA"/>
</dbReference>
<reference evidence="14 15" key="1">
    <citation type="submission" date="2024-04" db="EMBL/GenBank/DDBJ databases">
        <title>Defined microbial consortia suppress multidrug-resistant proinflammatory Enterobacteriaceae via ecological control.</title>
        <authorList>
            <person name="Furuichi M."/>
            <person name="Kawaguchi T."/>
            <person name="Pust M."/>
            <person name="Yasuma K."/>
            <person name="Plichta D."/>
            <person name="Hasegawa N."/>
            <person name="Ohya T."/>
            <person name="Bhattarai S."/>
            <person name="Sasajima S."/>
            <person name="Aoto Y."/>
            <person name="Tuganbaev T."/>
            <person name="Yaginuma M."/>
            <person name="Ueda M."/>
            <person name="Okahashi N."/>
            <person name="Amafuji K."/>
            <person name="Kiridooshi Y."/>
            <person name="Sugita K."/>
            <person name="Strazar M."/>
            <person name="Skelly A."/>
            <person name="Suda W."/>
            <person name="Hattori M."/>
            <person name="Nakamoto N."/>
            <person name="Caballero S."/>
            <person name="Norman J."/>
            <person name="Olle B."/>
            <person name="Tanoue T."/>
            <person name="Arita M."/>
            <person name="Bucci V."/>
            <person name="Atarashi K."/>
            <person name="Xavier R."/>
            <person name="Honda K."/>
        </authorList>
    </citation>
    <scope>NUCLEOTIDE SEQUENCE [LARGE SCALE GENOMIC DNA]</scope>
    <source>
        <strain evidence="15">k34-0107-D12</strain>
    </source>
</reference>
<evidence type="ECO:0000256" key="2">
    <source>
        <dbReference type="ARBA" id="ARBA00012035"/>
    </source>
</evidence>
<accession>A0ABQ0BX06</accession>
<dbReference type="CDD" id="cd01174">
    <property type="entry name" value="ribokinase"/>
    <property type="match status" value="1"/>
</dbReference>
<proteinExistence type="inferred from homology"/>
<dbReference type="InterPro" id="IPR002139">
    <property type="entry name" value="Ribo/fructo_kinase"/>
</dbReference>
<evidence type="ECO:0000256" key="11">
    <source>
        <dbReference type="ARBA" id="ARBA00023277"/>
    </source>
</evidence>
<comment type="activity regulation">
    <text evidence="12">Activated by a monovalent cation that binds near, but not in, the active site. The most likely occupant of the site in vivo is potassium. Ion binding induces a conformational change that may alter substrate affinity.</text>
</comment>
<keyword evidence="5 12" id="KW-0479">Metal-binding</keyword>
<dbReference type="PANTHER" id="PTHR10584">
    <property type="entry name" value="SUGAR KINASE"/>
    <property type="match status" value="1"/>
</dbReference>
<comment type="pathway">
    <text evidence="12">Carbohydrate metabolism; D-ribose degradation; D-ribose 5-phosphate from beta-D-ribopyranose: step 2/2.</text>
</comment>
<dbReference type="InterPro" id="IPR011877">
    <property type="entry name" value="Ribokinase"/>
</dbReference>
<evidence type="ECO:0000256" key="10">
    <source>
        <dbReference type="ARBA" id="ARBA00022958"/>
    </source>
</evidence>
<feature type="binding site" evidence="12">
    <location>
        <position position="284"/>
    </location>
    <ligand>
        <name>K(+)</name>
        <dbReference type="ChEBI" id="CHEBI:29103"/>
    </ligand>
</feature>
<dbReference type="RefSeq" id="WP_033139712.1">
    <property type="nucleotide sequence ID" value="NZ_AP031413.1"/>
</dbReference>
<comment type="function">
    <text evidence="12">Catalyzes the phosphorylation of ribose at O-5 in a reaction requiring ATP and magnesium. The resulting D-ribose-5-phosphate can then be used either for sythesis of nucleotides, histidine, and tryptophan, or as a component of the pentose phosphate pathway.</text>
</comment>
<keyword evidence="15" id="KW-1185">Reference proteome</keyword>
<dbReference type="InterPro" id="IPR029056">
    <property type="entry name" value="Ribokinase-like"/>
</dbReference>
<dbReference type="HAMAP" id="MF_01987">
    <property type="entry name" value="Ribokinase"/>
    <property type="match status" value="1"/>
</dbReference>
<dbReference type="EC" id="2.7.1.15" evidence="2 12"/>
<comment type="caution">
    <text evidence="12">Lacks conserved residue(s) required for the propagation of feature annotation.</text>
</comment>
<keyword evidence="11 12" id="KW-0119">Carbohydrate metabolism</keyword>
<dbReference type="InterPro" id="IPR002173">
    <property type="entry name" value="Carboh/pur_kinase_PfkB_CS"/>
</dbReference>
<comment type="similarity">
    <text evidence="1">Belongs to the carbohydrate kinase pfkB family.</text>
</comment>
<dbReference type="PROSITE" id="PS00584">
    <property type="entry name" value="PFKB_KINASES_2"/>
    <property type="match status" value="1"/>
</dbReference>
<feature type="domain" description="Carbohydrate kinase PfkB" evidence="13">
    <location>
        <begin position="3"/>
        <end position="295"/>
    </location>
</feature>
<keyword evidence="4 12" id="KW-0808">Transferase</keyword>
<feature type="binding site" evidence="12">
    <location>
        <position position="293"/>
    </location>
    <ligand>
        <name>K(+)</name>
        <dbReference type="ChEBI" id="CHEBI:29103"/>
    </ligand>
</feature>
<protein>
    <recommendedName>
        <fullName evidence="3 12">Ribokinase</fullName>
        <shortName evidence="12">RK</shortName>
        <ecNumber evidence="2 12">2.7.1.15</ecNumber>
    </recommendedName>
</protein>
<name>A0ABQ0BX06_9FIRM</name>
<feature type="binding site" evidence="12">
    <location>
        <position position="287"/>
    </location>
    <ligand>
        <name>K(+)</name>
        <dbReference type="ChEBI" id="CHEBI:29103"/>
    </ligand>
</feature>
<evidence type="ECO:0000256" key="7">
    <source>
        <dbReference type="ARBA" id="ARBA00022777"/>
    </source>
</evidence>
<dbReference type="SUPFAM" id="SSF53613">
    <property type="entry name" value="Ribokinase-like"/>
    <property type="match status" value="1"/>
</dbReference>
<keyword evidence="8 12" id="KW-0067">ATP-binding</keyword>
<dbReference type="Pfam" id="PF00294">
    <property type="entry name" value="PfkB"/>
    <property type="match status" value="1"/>
</dbReference>
<dbReference type="InterPro" id="IPR011611">
    <property type="entry name" value="PfkB_dom"/>
</dbReference>
<evidence type="ECO:0000259" key="13">
    <source>
        <dbReference type="Pfam" id="PF00294"/>
    </source>
</evidence>
<feature type="binding site" evidence="12">
    <location>
        <begin position="12"/>
        <end position="14"/>
    </location>
    <ligand>
        <name>substrate</name>
    </ligand>
</feature>
<keyword evidence="12" id="KW-0963">Cytoplasm</keyword>
<feature type="binding site" evidence="12">
    <location>
        <position position="278"/>
    </location>
    <ligand>
        <name>ATP</name>
        <dbReference type="ChEBI" id="CHEBI:30616"/>
    </ligand>
</feature>
<feature type="binding site" evidence="12">
    <location>
        <position position="254"/>
    </location>
    <ligand>
        <name>substrate</name>
    </ligand>
</feature>
<evidence type="ECO:0000256" key="3">
    <source>
        <dbReference type="ARBA" id="ARBA00016943"/>
    </source>
</evidence>
<feature type="active site" description="Proton acceptor" evidence="12">
    <location>
        <position position="254"/>
    </location>
</feature>
<dbReference type="NCBIfam" id="TIGR02152">
    <property type="entry name" value="D_ribokin_bact"/>
    <property type="match status" value="1"/>
</dbReference>
<evidence type="ECO:0000256" key="1">
    <source>
        <dbReference type="ARBA" id="ARBA00005380"/>
    </source>
</evidence>
<evidence type="ECO:0000256" key="12">
    <source>
        <dbReference type="HAMAP-Rule" id="MF_01987"/>
    </source>
</evidence>
<feature type="binding site" evidence="12">
    <location>
        <position position="141"/>
    </location>
    <ligand>
        <name>substrate</name>
    </ligand>
</feature>
<evidence type="ECO:0000256" key="9">
    <source>
        <dbReference type="ARBA" id="ARBA00022842"/>
    </source>
</evidence>
<dbReference type="PRINTS" id="PR00990">
    <property type="entry name" value="RIBOKINASE"/>
</dbReference>
<keyword evidence="7 12" id="KW-0418">Kinase</keyword>
<keyword evidence="6 12" id="KW-0547">Nucleotide-binding</keyword>
<feature type="binding site" evidence="12">
    <location>
        <begin position="222"/>
        <end position="227"/>
    </location>
    <ligand>
        <name>ATP</name>
        <dbReference type="ChEBI" id="CHEBI:30616"/>
    </ligand>
</feature>
<evidence type="ECO:0000256" key="6">
    <source>
        <dbReference type="ARBA" id="ARBA00022741"/>
    </source>
</evidence>
<sequence length="312" mass="33682">MDKRILIIGSLNMDIVIEMKRMPLIGETVLGKNLTYVPGGKGANQAYAAGKLGGKVTMLGCVGDDSLGQKLKDNLANSGTDASYIRNIEGKPTGTAIIYVNDDGDNSIVVISGANEACDVEYLKQNEALFAECDYVMFQMEIPYETIFYGIRRAKELGKTVVLNPAPAPDGLPEDIWGKIDYLTPNETELLKLTGQQEMTMDNIRNGAHALLEKGVKNILVTLGDKGVLFVNDRKEKLFPARKVTAVDTTAAGDCFNGAFVTGLAEEMSFDEAIVFANMASSLAVTRKGAQSSIPGREELEELSKRKSNAGL</sequence>
<dbReference type="Gene3D" id="3.40.1190.20">
    <property type="match status" value="1"/>
</dbReference>
<feature type="binding site" evidence="12">
    <location>
        <position position="248"/>
    </location>
    <ligand>
        <name>K(+)</name>
        <dbReference type="ChEBI" id="CHEBI:29103"/>
    </ligand>
</feature>
<comment type="subcellular location">
    <subcellularLocation>
        <location evidence="12">Cytoplasm</location>
    </subcellularLocation>
</comment>
<keyword evidence="10 12" id="KW-0630">Potassium</keyword>
<evidence type="ECO:0000313" key="14">
    <source>
        <dbReference type="EMBL" id="GAA6501055.1"/>
    </source>
</evidence>
<feature type="binding site" evidence="12">
    <location>
        <position position="289"/>
    </location>
    <ligand>
        <name>K(+)</name>
        <dbReference type="ChEBI" id="CHEBI:29103"/>
    </ligand>
</feature>
<comment type="caution">
    <text evidence="14">The sequence shown here is derived from an EMBL/GenBank/DDBJ whole genome shotgun (WGS) entry which is preliminary data.</text>
</comment>
<keyword evidence="9 12" id="KW-0460">Magnesium</keyword>
<comment type="similarity">
    <text evidence="12">Belongs to the carbohydrate kinase PfkB family. Ribokinase subfamily.</text>
</comment>
<comment type="catalytic activity">
    <reaction evidence="12">
        <text>D-ribose + ATP = D-ribose 5-phosphate + ADP + H(+)</text>
        <dbReference type="Rhea" id="RHEA:13697"/>
        <dbReference type="ChEBI" id="CHEBI:15378"/>
        <dbReference type="ChEBI" id="CHEBI:30616"/>
        <dbReference type="ChEBI" id="CHEBI:47013"/>
        <dbReference type="ChEBI" id="CHEBI:78346"/>
        <dbReference type="ChEBI" id="CHEBI:456216"/>
        <dbReference type="EC" id="2.7.1.15"/>
    </reaction>
</comment>
<organism evidence="14 15">
    <name type="scientific">Blautia parvula</name>
    <dbReference type="NCBI Taxonomy" id="2877527"/>
    <lineage>
        <taxon>Bacteria</taxon>
        <taxon>Bacillati</taxon>
        <taxon>Bacillota</taxon>
        <taxon>Clostridia</taxon>
        <taxon>Lachnospirales</taxon>
        <taxon>Lachnospiraceae</taxon>
        <taxon>Blautia</taxon>
    </lineage>
</organism>
<feature type="binding site" evidence="12">
    <location>
        <begin position="40"/>
        <end position="44"/>
    </location>
    <ligand>
        <name>substrate</name>
    </ligand>
</feature>
<evidence type="ECO:0000256" key="8">
    <source>
        <dbReference type="ARBA" id="ARBA00022840"/>
    </source>
</evidence>
<feature type="binding site" evidence="12">
    <location>
        <begin position="253"/>
        <end position="254"/>
    </location>
    <ligand>
        <name>ATP</name>
        <dbReference type="ChEBI" id="CHEBI:30616"/>
    </ligand>
</feature>
<gene>
    <name evidence="12 14" type="primary">rbsK</name>
    <name evidence="14" type="ORF">K340107D12_38710</name>
</gene>
<evidence type="ECO:0000256" key="5">
    <source>
        <dbReference type="ARBA" id="ARBA00022723"/>
    </source>
</evidence>
<comment type="subunit">
    <text evidence="12">Homodimer.</text>
</comment>
<comment type="cofactor">
    <cofactor evidence="12">
        <name>Mg(2+)</name>
        <dbReference type="ChEBI" id="CHEBI:18420"/>
    </cofactor>
    <text evidence="12">Requires a divalent cation, most likely magnesium in vivo, as an electrophilic catalyst to aid phosphoryl group transfer. It is the chelate of the metal and the nucleotide that is the actual substrate.</text>
</comment>
<dbReference type="Proteomes" id="UP001600941">
    <property type="component" value="Unassembled WGS sequence"/>
</dbReference>
<dbReference type="PANTHER" id="PTHR10584:SF166">
    <property type="entry name" value="RIBOKINASE"/>
    <property type="match status" value="1"/>
</dbReference>
<evidence type="ECO:0000256" key="4">
    <source>
        <dbReference type="ARBA" id="ARBA00022679"/>
    </source>
</evidence>
<feature type="binding site" evidence="12">
    <location>
        <position position="186"/>
    </location>
    <ligand>
        <name>ATP</name>
        <dbReference type="ChEBI" id="CHEBI:30616"/>
    </ligand>
</feature>